<sequence length="352" mass="40409">MEAGFDDATIQDMRRAQLSKIEQKFNERIREYRHRIDELYKSAYGRAAAESQDAEVIQLRNAVKKEALLKGMRLTIRTSLWNSLKATDTYEEVVEKAQVCEQVVDLRRLTEESEAHKKAEQQENEKNKNPELQQIMQITYSLGSRRVAALIDTGSTTSVISSDFEKQIPQTAKKERSIENLNLITACRDPMPKVKTVELQVKLHSVDSDPIKNNFHVVPNLAVSCILGMDFITNLEFRINTASRRISYKNIGKQYHIVAKVSEIQPCHVCVIIHQKLEEEIKELIGKTEIRKEDLRKVLERNKHIFATSDSDFGEAIGEEHSIPTVGPPVYTPQRRQPRVMLPVIEKNVEMM</sequence>
<dbReference type="EMBL" id="GL732604">
    <property type="protein sequence ID" value="EFX71982.1"/>
    <property type="molecule type" value="Genomic_DNA"/>
</dbReference>
<dbReference type="InterPro" id="IPR021109">
    <property type="entry name" value="Peptidase_aspartic_dom_sf"/>
</dbReference>
<dbReference type="PANTHER" id="PTHR33053:SF9">
    <property type="entry name" value="AGAP000105-PA"/>
    <property type="match status" value="1"/>
</dbReference>
<dbReference type="CDD" id="cd00303">
    <property type="entry name" value="retropepsin_like"/>
    <property type="match status" value="1"/>
</dbReference>
<dbReference type="GO" id="GO:0006508">
    <property type="term" value="P:proteolysis"/>
    <property type="evidence" value="ECO:0007669"/>
    <property type="project" value="InterPro"/>
</dbReference>
<organism evidence="1 2">
    <name type="scientific">Daphnia pulex</name>
    <name type="common">Water flea</name>
    <dbReference type="NCBI Taxonomy" id="6669"/>
    <lineage>
        <taxon>Eukaryota</taxon>
        <taxon>Metazoa</taxon>
        <taxon>Ecdysozoa</taxon>
        <taxon>Arthropoda</taxon>
        <taxon>Crustacea</taxon>
        <taxon>Branchiopoda</taxon>
        <taxon>Diplostraca</taxon>
        <taxon>Cladocera</taxon>
        <taxon>Anomopoda</taxon>
        <taxon>Daphniidae</taxon>
        <taxon>Daphnia</taxon>
    </lineage>
</organism>
<dbReference type="PANTHER" id="PTHR33053">
    <property type="entry name" value="PROTEIN, PUTATIVE-RELATED"/>
    <property type="match status" value="1"/>
</dbReference>
<dbReference type="Gene3D" id="2.40.70.10">
    <property type="entry name" value="Acid Proteases"/>
    <property type="match status" value="1"/>
</dbReference>
<dbReference type="GO" id="GO:0004190">
    <property type="term" value="F:aspartic-type endopeptidase activity"/>
    <property type="evidence" value="ECO:0007669"/>
    <property type="project" value="InterPro"/>
</dbReference>
<protein>
    <recommendedName>
        <fullName evidence="3">Peptidase A2 domain-containing protein</fullName>
    </recommendedName>
</protein>
<keyword evidence="2" id="KW-1185">Reference proteome</keyword>
<evidence type="ECO:0008006" key="3">
    <source>
        <dbReference type="Google" id="ProtNLM"/>
    </source>
</evidence>
<dbReference type="AlphaFoldDB" id="E9H8G8"/>
<dbReference type="Proteomes" id="UP000000305">
    <property type="component" value="Unassembled WGS sequence"/>
</dbReference>
<evidence type="ECO:0000313" key="1">
    <source>
        <dbReference type="EMBL" id="EFX71982.1"/>
    </source>
</evidence>
<dbReference type="PROSITE" id="PS00141">
    <property type="entry name" value="ASP_PROTEASE"/>
    <property type="match status" value="1"/>
</dbReference>
<accession>E9H8G8</accession>
<dbReference type="InParanoid" id="E9H8G8"/>
<evidence type="ECO:0000313" key="2">
    <source>
        <dbReference type="Proteomes" id="UP000000305"/>
    </source>
</evidence>
<reference evidence="1 2" key="1">
    <citation type="journal article" date="2011" name="Science">
        <title>The ecoresponsive genome of Daphnia pulex.</title>
        <authorList>
            <person name="Colbourne J.K."/>
            <person name="Pfrender M.E."/>
            <person name="Gilbert D."/>
            <person name="Thomas W.K."/>
            <person name="Tucker A."/>
            <person name="Oakley T.H."/>
            <person name="Tokishita S."/>
            <person name="Aerts A."/>
            <person name="Arnold G.J."/>
            <person name="Basu M.K."/>
            <person name="Bauer D.J."/>
            <person name="Caceres C.E."/>
            <person name="Carmel L."/>
            <person name="Casola C."/>
            <person name="Choi J.H."/>
            <person name="Detter J.C."/>
            <person name="Dong Q."/>
            <person name="Dusheyko S."/>
            <person name="Eads B.D."/>
            <person name="Frohlich T."/>
            <person name="Geiler-Samerotte K.A."/>
            <person name="Gerlach D."/>
            <person name="Hatcher P."/>
            <person name="Jogdeo S."/>
            <person name="Krijgsveld J."/>
            <person name="Kriventseva E.V."/>
            <person name="Kultz D."/>
            <person name="Laforsch C."/>
            <person name="Lindquist E."/>
            <person name="Lopez J."/>
            <person name="Manak J.R."/>
            <person name="Muller J."/>
            <person name="Pangilinan J."/>
            <person name="Patwardhan R.P."/>
            <person name="Pitluck S."/>
            <person name="Pritham E.J."/>
            <person name="Rechtsteiner A."/>
            <person name="Rho M."/>
            <person name="Rogozin I.B."/>
            <person name="Sakarya O."/>
            <person name="Salamov A."/>
            <person name="Schaack S."/>
            <person name="Shapiro H."/>
            <person name="Shiga Y."/>
            <person name="Skalitzky C."/>
            <person name="Smith Z."/>
            <person name="Souvorov A."/>
            <person name="Sung W."/>
            <person name="Tang Z."/>
            <person name="Tsuchiya D."/>
            <person name="Tu H."/>
            <person name="Vos H."/>
            <person name="Wang M."/>
            <person name="Wolf Y.I."/>
            <person name="Yamagata H."/>
            <person name="Yamada T."/>
            <person name="Ye Y."/>
            <person name="Shaw J.R."/>
            <person name="Andrews J."/>
            <person name="Crease T.J."/>
            <person name="Tang H."/>
            <person name="Lucas S.M."/>
            <person name="Robertson H.M."/>
            <person name="Bork P."/>
            <person name="Koonin E.V."/>
            <person name="Zdobnov E.M."/>
            <person name="Grigoriev I.V."/>
            <person name="Lynch M."/>
            <person name="Boore J.L."/>
        </authorList>
    </citation>
    <scope>NUCLEOTIDE SEQUENCE [LARGE SCALE GENOMIC DNA]</scope>
</reference>
<dbReference type="PhylomeDB" id="E9H8G8"/>
<dbReference type="OrthoDB" id="8057069at2759"/>
<proteinExistence type="predicted"/>
<dbReference type="Pfam" id="PF13975">
    <property type="entry name" value="gag-asp_proteas"/>
    <property type="match status" value="1"/>
</dbReference>
<dbReference type="SUPFAM" id="SSF50630">
    <property type="entry name" value="Acid proteases"/>
    <property type="match status" value="1"/>
</dbReference>
<dbReference type="InterPro" id="IPR001969">
    <property type="entry name" value="Aspartic_peptidase_AS"/>
</dbReference>
<dbReference type="HOGENOM" id="CLU_788146_0_0_1"/>
<name>E9H8G8_DAPPU</name>
<gene>
    <name evidence="1" type="ORF">DAPPUDRAFT_111189</name>
</gene>
<dbReference type="KEGG" id="dpx:DAPPUDRAFT_111189"/>